<evidence type="ECO:0000256" key="9">
    <source>
        <dbReference type="ARBA" id="ARBA00023140"/>
    </source>
</evidence>
<comment type="catalytic activity">
    <reaction evidence="15">
        <text>(2E)-dodecenoyl-CoA + NADPH + H(+) = dodecanoyl-CoA + NADP(+)</text>
        <dbReference type="Rhea" id="RHEA:44964"/>
        <dbReference type="ChEBI" id="CHEBI:15378"/>
        <dbReference type="ChEBI" id="CHEBI:57330"/>
        <dbReference type="ChEBI" id="CHEBI:57375"/>
        <dbReference type="ChEBI" id="CHEBI:57783"/>
        <dbReference type="ChEBI" id="CHEBI:58349"/>
    </reaction>
    <physiologicalReaction direction="left-to-right" evidence="15">
        <dbReference type="Rhea" id="RHEA:44965"/>
    </physiologicalReaction>
</comment>
<dbReference type="RefSeq" id="WP_282589051.1">
    <property type="nucleotide sequence ID" value="NZ_JAMOIM010000059.1"/>
</dbReference>
<keyword evidence="10" id="KW-0275">Fatty acid biosynthesis</keyword>
<evidence type="ECO:0000313" key="21">
    <source>
        <dbReference type="EMBL" id="MCW6512677.1"/>
    </source>
</evidence>
<keyword evidence="9" id="KW-0576">Peroxisome</keyword>
<dbReference type="PANTHER" id="PTHR24317">
    <property type="entry name" value="PEROXISOMAL TRANS-2-ENOYL-COA REDUCTASE"/>
    <property type="match status" value="1"/>
</dbReference>
<evidence type="ECO:0000313" key="22">
    <source>
        <dbReference type="Proteomes" id="UP001165667"/>
    </source>
</evidence>
<keyword evidence="4" id="KW-0597">Phosphoprotein</keyword>
<evidence type="ECO:0000256" key="13">
    <source>
        <dbReference type="ARBA" id="ARBA00038849"/>
    </source>
</evidence>
<keyword evidence="22" id="KW-1185">Reference proteome</keyword>
<evidence type="ECO:0000256" key="1">
    <source>
        <dbReference type="ARBA" id="ARBA00004275"/>
    </source>
</evidence>
<organism evidence="21 22">
    <name type="scientific">Lichenifustis flavocetrariae</name>
    <dbReference type="NCBI Taxonomy" id="2949735"/>
    <lineage>
        <taxon>Bacteria</taxon>
        <taxon>Pseudomonadati</taxon>
        <taxon>Pseudomonadota</taxon>
        <taxon>Alphaproteobacteria</taxon>
        <taxon>Hyphomicrobiales</taxon>
        <taxon>Lichenihabitantaceae</taxon>
        <taxon>Lichenifustis</taxon>
    </lineage>
</organism>
<evidence type="ECO:0000256" key="4">
    <source>
        <dbReference type="ARBA" id="ARBA00022553"/>
    </source>
</evidence>
<dbReference type="GO" id="GO:0006633">
    <property type="term" value="P:fatty acid biosynthetic process"/>
    <property type="evidence" value="ECO:0007669"/>
    <property type="project" value="UniProtKB-KW"/>
</dbReference>
<evidence type="ECO:0000256" key="20">
    <source>
        <dbReference type="ARBA" id="ARBA00049559"/>
    </source>
</evidence>
<evidence type="ECO:0000256" key="18">
    <source>
        <dbReference type="ARBA" id="ARBA00049251"/>
    </source>
</evidence>
<comment type="pathway">
    <text evidence="2">Lipid metabolism.</text>
</comment>
<evidence type="ECO:0000256" key="3">
    <source>
        <dbReference type="ARBA" id="ARBA00022516"/>
    </source>
</evidence>
<comment type="catalytic activity">
    <reaction evidence="16">
        <text>(2E)-tetradecenoyl-CoA + NADPH + H(+) = tetradecanoyl-CoA + NADP(+)</text>
        <dbReference type="Rhea" id="RHEA:44968"/>
        <dbReference type="ChEBI" id="CHEBI:15378"/>
        <dbReference type="ChEBI" id="CHEBI:57385"/>
        <dbReference type="ChEBI" id="CHEBI:57783"/>
        <dbReference type="ChEBI" id="CHEBI:58349"/>
        <dbReference type="ChEBI" id="CHEBI:61405"/>
    </reaction>
    <physiologicalReaction direction="left-to-right" evidence="16">
        <dbReference type="Rhea" id="RHEA:44969"/>
    </physiologicalReaction>
</comment>
<evidence type="ECO:0000256" key="2">
    <source>
        <dbReference type="ARBA" id="ARBA00005189"/>
    </source>
</evidence>
<reference evidence="21" key="1">
    <citation type="submission" date="2022-05" db="EMBL/GenBank/DDBJ databases">
        <authorList>
            <person name="Pankratov T."/>
        </authorList>
    </citation>
    <scope>NUCLEOTIDE SEQUENCE</scope>
    <source>
        <strain evidence="21">BP6-180914</strain>
    </source>
</reference>
<comment type="function">
    <text evidence="11">Participates in chain elongation of fatty acids. Catalyzes the reduction of trans-2-enoyl-CoAs of varying chain lengths from 6:1 to 16:1, having maximum activity with 10:1 CoA. Has no 2,4-dienoyl-CoA reductase activity.</text>
</comment>
<evidence type="ECO:0000256" key="12">
    <source>
        <dbReference type="ARBA" id="ARBA00038622"/>
    </source>
</evidence>
<dbReference type="EMBL" id="JAMOIM010000059">
    <property type="protein sequence ID" value="MCW6512677.1"/>
    <property type="molecule type" value="Genomic_DNA"/>
</dbReference>
<comment type="subcellular location">
    <subcellularLocation>
        <location evidence="1">Peroxisome</location>
    </subcellularLocation>
</comment>
<dbReference type="InterPro" id="IPR036291">
    <property type="entry name" value="NAD(P)-bd_dom_sf"/>
</dbReference>
<evidence type="ECO:0000256" key="16">
    <source>
        <dbReference type="ARBA" id="ARBA00048686"/>
    </source>
</evidence>
<comment type="catalytic activity">
    <reaction evidence="19">
        <text>(2E)-decenoyl-CoA + NADPH + H(+) = decanoyl-CoA + NADP(+)</text>
        <dbReference type="Rhea" id="RHEA:44960"/>
        <dbReference type="ChEBI" id="CHEBI:15378"/>
        <dbReference type="ChEBI" id="CHEBI:57783"/>
        <dbReference type="ChEBI" id="CHEBI:58349"/>
        <dbReference type="ChEBI" id="CHEBI:61406"/>
        <dbReference type="ChEBI" id="CHEBI:61430"/>
    </reaction>
    <physiologicalReaction direction="left-to-right" evidence="19">
        <dbReference type="Rhea" id="RHEA:44961"/>
    </physiologicalReaction>
</comment>
<evidence type="ECO:0000256" key="17">
    <source>
        <dbReference type="ARBA" id="ARBA00049108"/>
    </source>
</evidence>
<comment type="caution">
    <text evidence="21">The sequence shown here is derived from an EMBL/GenBank/DDBJ whole genome shotgun (WGS) entry which is preliminary data.</text>
</comment>
<proteinExistence type="predicted"/>
<dbReference type="Proteomes" id="UP001165667">
    <property type="component" value="Unassembled WGS sequence"/>
</dbReference>
<dbReference type="InterPro" id="IPR052388">
    <property type="entry name" value="Peroxisomal_t2-enoyl-CoA_red"/>
</dbReference>
<dbReference type="EC" id="1.3.1.38" evidence="13"/>
<dbReference type="Gene3D" id="3.40.50.720">
    <property type="entry name" value="NAD(P)-binding Rossmann-like Domain"/>
    <property type="match status" value="1"/>
</dbReference>
<keyword evidence="5" id="KW-0276">Fatty acid metabolism</keyword>
<name>A0AA42CRN6_9HYPH</name>
<evidence type="ECO:0000256" key="15">
    <source>
        <dbReference type="ARBA" id="ARBA00047570"/>
    </source>
</evidence>
<comment type="catalytic activity">
    <reaction evidence="17">
        <text>(2E)-hexenoyl-CoA + NADPH + H(+) = hexanoyl-CoA + NADP(+)</text>
        <dbReference type="Rhea" id="RHEA:44956"/>
        <dbReference type="ChEBI" id="CHEBI:15378"/>
        <dbReference type="ChEBI" id="CHEBI:57783"/>
        <dbReference type="ChEBI" id="CHEBI:58349"/>
        <dbReference type="ChEBI" id="CHEBI:62077"/>
        <dbReference type="ChEBI" id="CHEBI:62620"/>
    </reaction>
    <physiologicalReaction direction="left-to-right" evidence="17">
        <dbReference type="Rhea" id="RHEA:44957"/>
    </physiologicalReaction>
</comment>
<dbReference type="AlphaFoldDB" id="A0AA42CRN6"/>
<dbReference type="Pfam" id="PF13561">
    <property type="entry name" value="adh_short_C2"/>
    <property type="match status" value="1"/>
</dbReference>
<keyword evidence="6" id="KW-0521">NADP</keyword>
<protein>
    <recommendedName>
        <fullName evidence="14">Peroxisomal trans-2-enoyl-CoA reductase</fullName>
        <ecNumber evidence="13">1.3.1.38</ecNumber>
    </recommendedName>
</protein>
<evidence type="ECO:0000256" key="5">
    <source>
        <dbReference type="ARBA" id="ARBA00022832"/>
    </source>
</evidence>
<evidence type="ECO:0000256" key="10">
    <source>
        <dbReference type="ARBA" id="ARBA00023160"/>
    </source>
</evidence>
<evidence type="ECO:0000256" key="19">
    <source>
        <dbReference type="ARBA" id="ARBA00049386"/>
    </source>
</evidence>
<evidence type="ECO:0000256" key="7">
    <source>
        <dbReference type="ARBA" id="ARBA00023002"/>
    </source>
</evidence>
<dbReference type="GO" id="GO:0033306">
    <property type="term" value="P:phytol metabolic process"/>
    <property type="evidence" value="ECO:0007669"/>
    <property type="project" value="TreeGrafter"/>
</dbReference>
<keyword evidence="3" id="KW-0444">Lipid biosynthesis</keyword>
<dbReference type="InterPro" id="IPR002347">
    <property type="entry name" value="SDR_fam"/>
</dbReference>
<dbReference type="SUPFAM" id="SSF51735">
    <property type="entry name" value="NAD(P)-binding Rossmann-fold domains"/>
    <property type="match status" value="1"/>
</dbReference>
<keyword evidence="7" id="KW-0560">Oxidoreductase</keyword>
<evidence type="ECO:0000256" key="11">
    <source>
        <dbReference type="ARBA" id="ARBA00037124"/>
    </source>
</evidence>
<evidence type="ECO:0000256" key="14">
    <source>
        <dbReference type="ARBA" id="ARBA00041063"/>
    </source>
</evidence>
<evidence type="ECO:0000256" key="8">
    <source>
        <dbReference type="ARBA" id="ARBA00023098"/>
    </source>
</evidence>
<comment type="catalytic activity">
    <reaction evidence="20">
        <text>(2E)-octenoyl-CoA + NADPH + H(+) = octanoyl-CoA + NADP(+)</text>
        <dbReference type="Rhea" id="RHEA:44952"/>
        <dbReference type="ChEBI" id="CHEBI:15378"/>
        <dbReference type="ChEBI" id="CHEBI:57386"/>
        <dbReference type="ChEBI" id="CHEBI:57783"/>
        <dbReference type="ChEBI" id="CHEBI:58349"/>
        <dbReference type="ChEBI" id="CHEBI:62242"/>
    </reaction>
    <physiologicalReaction direction="left-to-right" evidence="20">
        <dbReference type="Rhea" id="RHEA:44953"/>
    </physiologicalReaction>
</comment>
<dbReference type="PANTHER" id="PTHR24317:SF7">
    <property type="entry name" value="PEROXISOMAL TRANS-2-ENOYL-COA REDUCTASE"/>
    <property type="match status" value="1"/>
</dbReference>
<gene>
    <name evidence="21" type="ORF">M8523_32745</name>
</gene>
<accession>A0AA42CRN6</accession>
<comment type="catalytic activity">
    <reaction evidence="18">
        <text>a (2E)-enoyl-CoA + NADPH + H(+) = a 2,3-saturated acyl-CoA + NADP(+)</text>
        <dbReference type="Rhea" id="RHEA:33763"/>
        <dbReference type="ChEBI" id="CHEBI:15378"/>
        <dbReference type="ChEBI" id="CHEBI:57783"/>
        <dbReference type="ChEBI" id="CHEBI:58349"/>
        <dbReference type="ChEBI" id="CHEBI:58856"/>
        <dbReference type="ChEBI" id="CHEBI:65111"/>
        <dbReference type="EC" id="1.3.1.38"/>
    </reaction>
    <physiologicalReaction direction="left-to-right" evidence="18">
        <dbReference type="Rhea" id="RHEA:33764"/>
    </physiologicalReaction>
</comment>
<dbReference type="GO" id="GO:0019166">
    <property type="term" value="F:trans-2-enoyl-CoA reductase (NADPH) activity"/>
    <property type="evidence" value="ECO:0007669"/>
    <property type="project" value="UniProtKB-EC"/>
</dbReference>
<comment type="subunit">
    <text evidence="12">Interacts with PEX5, probably required to target it into peroxisomes.</text>
</comment>
<sequence length="63" mass="6465">MNRLANKVALVTGGRSGIHPVGRTGVPEEVAAPVAFLAAEESSFVTGQIYTVDGGRTAKLSLP</sequence>
<evidence type="ECO:0000256" key="6">
    <source>
        <dbReference type="ARBA" id="ARBA00022857"/>
    </source>
</evidence>
<keyword evidence="8" id="KW-0443">Lipid metabolism</keyword>